<evidence type="ECO:0000256" key="1">
    <source>
        <dbReference type="ARBA" id="ARBA00010702"/>
    </source>
</evidence>
<organism evidence="3 4">
    <name type="scientific">Flavihumibacter fluminis</name>
    <dbReference type="NCBI Taxonomy" id="2909236"/>
    <lineage>
        <taxon>Bacteria</taxon>
        <taxon>Pseudomonadati</taxon>
        <taxon>Bacteroidota</taxon>
        <taxon>Chitinophagia</taxon>
        <taxon>Chitinophagales</taxon>
        <taxon>Chitinophagaceae</taxon>
        <taxon>Flavihumibacter</taxon>
    </lineage>
</organism>
<name>A0ABS9BI17_9BACT</name>
<dbReference type="SUPFAM" id="SSF101478">
    <property type="entry name" value="ADP-ribosylglycohydrolase"/>
    <property type="match status" value="1"/>
</dbReference>
<evidence type="ECO:0000256" key="2">
    <source>
        <dbReference type="ARBA" id="ARBA00022801"/>
    </source>
</evidence>
<comment type="similarity">
    <text evidence="1">Belongs to the ADP-ribosylglycohydrolase family.</text>
</comment>
<dbReference type="InterPro" id="IPR050792">
    <property type="entry name" value="ADP-ribosylglycohydrolase"/>
</dbReference>
<dbReference type="PANTHER" id="PTHR16222">
    <property type="entry name" value="ADP-RIBOSYLGLYCOHYDROLASE"/>
    <property type="match status" value="1"/>
</dbReference>
<dbReference type="Pfam" id="PF03747">
    <property type="entry name" value="ADP_ribosyl_GH"/>
    <property type="match status" value="1"/>
</dbReference>
<evidence type="ECO:0000313" key="4">
    <source>
        <dbReference type="Proteomes" id="UP001200145"/>
    </source>
</evidence>
<keyword evidence="4" id="KW-1185">Reference proteome</keyword>
<gene>
    <name evidence="3" type="ORF">L0U88_11400</name>
</gene>
<accession>A0ABS9BI17</accession>
<sequence length="310" mass="34295">MIQEKNKQILSDAVWGFVIGDALGVPVEFESRELLQKYPVQELTGWGSHHQPPGTWSDDTSMMLCTLECLKKGGSMTDLANLFLSWYQDGYLAAHEELFDIGITTRLAMERLQEGDPWFQSGNSEERSACGNGSLMRILPYAFFDSYIQADTPTRFSQISKAGSITHAHVIPHFCSFLYVELIKELINGQSLLEALTAAREHTIAAMDQDPNKELVTNKMQQLLEADFSTIPVTQIKSGGYVVHTLEAVIWSALQGTDFRSTVLTAINLGEDTDTVGALTGAVAAILYGPDLEWKNKIVAPDKITKVLSF</sequence>
<reference evidence="3 4" key="1">
    <citation type="submission" date="2022-01" db="EMBL/GenBank/DDBJ databases">
        <title>Flavihumibacter sp. nov., isolated from sediment of a river.</title>
        <authorList>
            <person name="Liu H."/>
        </authorList>
    </citation>
    <scope>NUCLEOTIDE SEQUENCE [LARGE SCALE GENOMIC DNA]</scope>
    <source>
        <strain evidence="3 4">RY-1</strain>
    </source>
</reference>
<protein>
    <submittedName>
        <fullName evidence="3">ADP-ribosylglycohydrolase family protein</fullName>
    </submittedName>
</protein>
<dbReference type="InterPro" id="IPR036705">
    <property type="entry name" value="Ribosyl_crysJ1_sf"/>
</dbReference>
<keyword evidence="2" id="KW-0378">Hydrolase</keyword>
<dbReference type="Proteomes" id="UP001200145">
    <property type="component" value="Unassembled WGS sequence"/>
</dbReference>
<comment type="caution">
    <text evidence="3">The sequence shown here is derived from an EMBL/GenBank/DDBJ whole genome shotgun (WGS) entry which is preliminary data.</text>
</comment>
<dbReference type="EMBL" id="JAKEVY010000003">
    <property type="protein sequence ID" value="MCF1715232.1"/>
    <property type="molecule type" value="Genomic_DNA"/>
</dbReference>
<dbReference type="InterPro" id="IPR005502">
    <property type="entry name" value="Ribosyl_crysJ1"/>
</dbReference>
<proteinExistence type="inferred from homology"/>
<dbReference type="PANTHER" id="PTHR16222:SF24">
    <property type="entry name" value="ADP-RIBOSYLHYDROLASE ARH3"/>
    <property type="match status" value="1"/>
</dbReference>
<dbReference type="Gene3D" id="1.10.4080.10">
    <property type="entry name" value="ADP-ribosylation/Crystallin J1"/>
    <property type="match status" value="1"/>
</dbReference>
<evidence type="ECO:0000313" key="3">
    <source>
        <dbReference type="EMBL" id="MCF1715232.1"/>
    </source>
</evidence>